<feature type="transmembrane region" description="Helical" evidence="2">
    <location>
        <begin position="50"/>
        <end position="71"/>
    </location>
</feature>
<evidence type="ECO:0000313" key="4">
    <source>
        <dbReference type="Proteomes" id="UP001595075"/>
    </source>
</evidence>
<feature type="region of interest" description="Disordered" evidence="1">
    <location>
        <begin position="264"/>
        <end position="296"/>
    </location>
</feature>
<reference evidence="3 4" key="1">
    <citation type="journal article" date="2024" name="Commun. Biol.">
        <title>Comparative genomic analysis of thermophilic fungi reveals convergent evolutionary adaptations and gene losses.</title>
        <authorList>
            <person name="Steindorff A.S."/>
            <person name="Aguilar-Pontes M.V."/>
            <person name="Robinson A.J."/>
            <person name="Andreopoulos B."/>
            <person name="LaButti K."/>
            <person name="Kuo A."/>
            <person name="Mondo S."/>
            <person name="Riley R."/>
            <person name="Otillar R."/>
            <person name="Haridas S."/>
            <person name="Lipzen A."/>
            <person name="Grimwood J."/>
            <person name="Schmutz J."/>
            <person name="Clum A."/>
            <person name="Reid I.D."/>
            <person name="Moisan M.C."/>
            <person name="Butler G."/>
            <person name="Nguyen T.T.M."/>
            <person name="Dewar K."/>
            <person name="Conant G."/>
            <person name="Drula E."/>
            <person name="Henrissat B."/>
            <person name="Hansel C."/>
            <person name="Singer S."/>
            <person name="Hutchinson M.I."/>
            <person name="de Vries R.P."/>
            <person name="Natvig D.O."/>
            <person name="Powell A.J."/>
            <person name="Tsang A."/>
            <person name="Grigoriev I.V."/>
        </authorList>
    </citation>
    <scope>NUCLEOTIDE SEQUENCE [LARGE SCALE GENOMIC DNA]</scope>
    <source>
        <strain evidence="3 4">CBS 494.80</strain>
    </source>
</reference>
<keyword evidence="2" id="KW-1133">Transmembrane helix</keyword>
<dbReference type="EMBL" id="JAZHXI010000026">
    <property type="protein sequence ID" value="KAL2059765.1"/>
    <property type="molecule type" value="Genomic_DNA"/>
</dbReference>
<organism evidence="3 4">
    <name type="scientific">Oculimacula yallundae</name>
    <dbReference type="NCBI Taxonomy" id="86028"/>
    <lineage>
        <taxon>Eukaryota</taxon>
        <taxon>Fungi</taxon>
        <taxon>Dikarya</taxon>
        <taxon>Ascomycota</taxon>
        <taxon>Pezizomycotina</taxon>
        <taxon>Leotiomycetes</taxon>
        <taxon>Helotiales</taxon>
        <taxon>Ploettnerulaceae</taxon>
        <taxon>Oculimacula</taxon>
    </lineage>
</organism>
<keyword evidence="4" id="KW-1185">Reference proteome</keyword>
<name>A0ABR4BPR2_9HELO</name>
<keyword evidence="2" id="KW-0812">Transmembrane</keyword>
<protein>
    <submittedName>
        <fullName evidence="3">Uncharacterized protein</fullName>
    </submittedName>
</protein>
<proteinExistence type="predicted"/>
<keyword evidence="2" id="KW-0472">Membrane</keyword>
<feature type="compositionally biased region" description="Polar residues" evidence="1">
    <location>
        <begin position="264"/>
        <end position="280"/>
    </location>
</feature>
<evidence type="ECO:0000256" key="2">
    <source>
        <dbReference type="SAM" id="Phobius"/>
    </source>
</evidence>
<evidence type="ECO:0000256" key="1">
    <source>
        <dbReference type="SAM" id="MobiDB-lite"/>
    </source>
</evidence>
<accession>A0ABR4BPR2</accession>
<sequence>MSPTLQFSAKAMASSSRDIVQGAEMTKTPKNVLDSTQSFNMATQTAREHIIIAILIAVISLSVIGLILFLIHRRFVRRVCHKKKLDIEEGWKEVTEARAFRPQDETLKEGYFTTFAALDGSIYVDKPLLKTPPTSSQLVPAPAVMLTRLSVESLDSIDSHPLFHPGIKRSRTIPVQTPQYSNGLSTGSITHPKIVDNQPASLKSQTSTISLGSYYRTESKPMTPFSTMQTRRPETPPAILEKLSYRSAPPPPLNRRRQIHSFWSESDTVSSAPTSPSLYSPTCPRPLSPRPASNTVEPGQMFNEDPFGTSNAKPLGTPIRPIFSIDREGSLPELSYPLPLLIRKSSTTLGQLVLPLSVSAPPRMISPVEPCALSPLCETDEAPSRKIQRWLSVSESTGTASFVESENGQKRRSSEPHIYRTEQFPRRARIAPIRSMRSSRVCSYTGEEIKIGAAL</sequence>
<comment type="caution">
    <text evidence="3">The sequence shown here is derived from an EMBL/GenBank/DDBJ whole genome shotgun (WGS) entry which is preliminary data.</text>
</comment>
<evidence type="ECO:0000313" key="3">
    <source>
        <dbReference type="EMBL" id="KAL2059765.1"/>
    </source>
</evidence>
<gene>
    <name evidence="3" type="ORF">VTL71DRAFT_10149</name>
</gene>
<dbReference type="Proteomes" id="UP001595075">
    <property type="component" value="Unassembled WGS sequence"/>
</dbReference>